<evidence type="ECO:0000313" key="8">
    <source>
        <dbReference type="Proteomes" id="UP000708208"/>
    </source>
</evidence>
<dbReference type="InterPro" id="IPR024989">
    <property type="entry name" value="MFS_assoc_dom"/>
</dbReference>
<dbReference type="OrthoDB" id="515887at2759"/>
<keyword evidence="3 5" id="KW-1133">Transmembrane helix</keyword>
<evidence type="ECO:0000259" key="6">
    <source>
        <dbReference type="PROSITE" id="PS50850"/>
    </source>
</evidence>
<keyword evidence="8" id="KW-1185">Reference proteome</keyword>
<feature type="transmembrane region" description="Helical" evidence="5">
    <location>
        <begin position="112"/>
        <end position="136"/>
    </location>
</feature>
<accession>A0A8J2KZV1</accession>
<evidence type="ECO:0000313" key="7">
    <source>
        <dbReference type="EMBL" id="CAG7822843.1"/>
    </source>
</evidence>
<evidence type="ECO:0000256" key="1">
    <source>
        <dbReference type="ARBA" id="ARBA00004141"/>
    </source>
</evidence>
<feature type="transmembrane region" description="Helical" evidence="5">
    <location>
        <begin position="80"/>
        <end position="100"/>
    </location>
</feature>
<dbReference type="PROSITE" id="PS50850">
    <property type="entry name" value="MFS"/>
    <property type="match status" value="1"/>
</dbReference>
<feature type="transmembrane region" description="Helical" evidence="5">
    <location>
        <begin position="142"/>
        <end position="163"/>
    </location>
</feature>
<dbReference type="PANTHER" id="PTHR16172">
    <property type="entry name" value="MAJOR FACILITATOR SUPERFAMILY DOMAIN-CONTAINING PROTEIN 6-LIKE"/>
    <property type="match status" value="1"/>
</dbReference>
<dbReference type="GO" id="GO:0016020">
    <property type="term" value="C:membrane"/>
    <property type="evidence" value="ECO:0007669"/>
    <property type="project" value="UniProtKB-SubCell"/>
</dbReference>
<dbReference type="GO" id="GO:0022857">
    <property type="term" value="F:transmembrane transporter activity"/>
    <property type="evidence" value="ECO:0007669"/>
    <property type="project" value="InterPro"/>
</dbReference>
<dbReference type="Proteomes" id="UP000708208">
    <property type="component" value="Unassembled WGS sequence"/>
</dbReference>
<evidence type="ECO:0000256" key="2">
    <source>
        <dbReference type="ARBA" id="ARBA00022692"/>
    </source>
</evidence>
<dbReference type="Pfam" id="PF12832">
    <property type="entry name" value="MFS_1_like"/>
    <property type="match status" value="1"/>
</dbReference>
<gene>
    <name evidence="7" type="ORF">AFUS01_LOCUS33093</name>
</gene>
<evidence type="ECO:0000256" key="4">
    <source>
        <dbReference type="ARBA" id="ARBA00023136"/>
    </source>
</evidence>
<dbReference type="InterPro" id="IPR051717">
    <property type="entry name" value="MFS_MFSD6"/>
</dbReference>
<dbReference type="EMBL" id="CAJVCH010527645">
    <property type="protein sequence ID" value="CAG7822843.1"/>
    <property type="molecule type" value="Genomic_DNA"/>
</dbReference>
<keyword evidence="4 5" id="KW-0472">Membrane</keyword>
<dbReference type="PANTHER" id="PTHR16172:SF30">
    <property type="entry name" value="SUGAR BABY, ISOFORM C"/>
    <property type="match status" value="1"/>
</dbReference>
<keyword evidence="2 5" id="KW-0812">Transmembrane</keyword>
<feature type="non-terminal residue" evidence="7">
    <location>
        <position position="1"/>
    </location>
</feature>
<feature type="non-terminal residue" evidence="7">
    <location>
        <position position="182"/>
    </location>
</feature>
<evidence type="ECO:0000256" key="5">
    <source>
        <dbReference type="SAM" id="Phobius"/>
    </source>
</evidence>
<evidence type="ECO:0000256" key="3">
    <source>
        <dbReference type="ARBA" id="ARBA00022989"/>
    </source>
</evidence>
<feature type="transmembrane region" description="Helical" evidence="5">
    <location>
        <begin position="18"/>
        <end position="37"/>
    </location>
</feature>
<dbReference type="AlphaFoldDB" id="A0A8J2KZV1"/>
<name>A0A8J2KZV1_9HEXA</name>
<comment type="subcellular location">
    <subcellularLocation>
        <location evidence="1">Membrane</location>
        <topology evidence="1">Multi-pass membrane protein</topology>
    </subcellularLocation>
</comment>
<sequence>RTTESAELECEYMKSLKLIQGAIAAVQCVIGEVPFFYLSGWFIKKLGHVHCMSLVLGGFALRFLLYSVVTNPWLILPVELLQGVTYGIFYATMASYAFIVSPPGTGATVQSFVAAAFEGVGVGIGSFLAGACFKVFTGRIAFRVFGIASAVACLLHIITMYIINSSSKVHEYDRARRKEADD</sequence>
<proteinExistence type="predicted"/>
<protein>
    <recommendedName>
        <fullName evidence="6">Major facilitator superfamily (MFS) profile domain-containing protein</fullName>
    </recommendedName>
</protein>
<reference evidence="7" key="1">
    <citation type="submission" date="2021-06" db="EMBL/GenBank/DDBJ databases">
        <authorList>
            <person name="Hodson N. C."/>
            <person name="Mongue J. A."/>
            <person name="Jaron S. K."/>
        </authorList>
    </citation>
    <scope>NUCLEOTIDE SEQUENCE</scope>
</reference>
<feature type="domain" description="Major facilitator superfamily (MFS) profile" evidence="6">
    <location>
        <begin position="1"/>
        <end position="182"/>
    </location>
</feature>
<feature type="transmembrane region" description="Helical" evidence="5">
    <location>
        <begin position="49"/>
        <end position="68"/>
    </location>
</feature>
<organism evidence="7 8">
    <name type="scientific">Allacma fusca</name>
    <dbReference type="NCBI Taxonomy" id="39272"/>
    <lineage>
        <taxon>Eukaryota</taxon>
        <taxon>Metazoa</taxon>
        <taxon>Ecdysozoa</taxon>
        <taxon>Arthropoda</taxon>
        <taxon>Hexapoda</taxon>
        <taxon>Collembola</taxon>
        <taxon>Symphypleona</taxon>
        <taxon>Sminthuridae</taxon>
        <taxon>Allacma</taxon>
    </lineage>
</organism>
<dbReference type="InterPro" id="IPR020846">
    <property type="entry name" value="MFS_dom"/>
</dbReference>
<comment type="caution">
    <text evidence="7">The sequence shown here is derived from an EMBL/GenBank/DDBJ whole genome shotgun (WGS) entry which is preliminary data.</text>
</comment>